<evidence type="ECO:0000313" key="2">
    <source>
        <dbReference type="Proteomes" id="UP000248863"/>
    </source>
</evidence>
<keyword evidence="2" id="KW-1185">Reference proteome</keyword>
<protein>
    <submittedName>
        <fullName evidence="1">Uncharacterized protein</fullName>
    </submittedName>
</protein>
<gene>
    <name evidence="1" type="ORF">CH338_31450</name>
</gene>
<comment type="caution">
    <text evidence="1">The sequence shown here is derived from an EMBL/GenBank/DDBJ whole genome shotgun (WGS) entry which is preliminary data.</text>
</comment>
<organism evidence="1 2">
    <name type="scientific">Rhodoplanes elegans</name>
    <dbReference type="NCBI Taxonomy" id="29408"/>
    <lineage>
        <taxon>Bacteria</taxon>
        <taxon>Pseudomonadati</taxon>
        <taxon>Pseudomonadota</taxon>
        <taxon>Alphaproteobacteria</taxon>
        <taxon>Hyphomicrobiales</taxon>
        <taxon>Nitrobacteraceae</taxon>
        <taxon>Rhodoplanes</taxon>
    </lineage>
</organism>
<dbReference type="RefSeq" id="WP_210207772.1">
    <property type="nucleotide sequence ID" value="NZ_NPEU01001098.1"/>
</dbReference>
<evidence type="ECO:0000313" key="1">
    <source>
        <dbReference type="EMBL" id="RAI25156.1"/>
    </source>
</evidence>
<accession>A0A327JHH4</accession>
<proteinExistence type="predicted"/>
<dbReference type="EMBL" id="NPEU01001098">
    <property type="protein sequence ID" value="RAI25156.1"/>
    <property type="molecule type" value="Genomic_DNA"/>
</dbReference>
<dbReference type="Proteomes" id="UP000248863">
    <property type="component" value="Unassembled WGS sequence"/>
</dbReference>
<name>A0A327JHH4_9BRAD</name>
<feature type="non-terminal residue" evidence="1">
    <location>
        <position position="77"/>
    </location>
</feature>
<feature type="non-terminal residue" evidence="1">
    <location>
        <position position="1"/>
    </location>
</feature>
<dbReference type="AlphaFoldDB" id="A0A327JHH4"/>
<sequence length="77" mass="8625">VSIAHPYSTSNFETTYDKAFYWSAGSFTPERGNVMIAISVETAINTSTYKANFTVRFYLRIYAASTLVIEIDIGARN</sequence>
<reference evidence="1 2" key="1">
    <citation type="submission" date="2017-07" db="EMBL/GenBank/DDBJ databases">
        <title>Draft Genome Sequences of Select Purple Nonsulfur Bacteria.</title>
        <authorList>
            <person name="Lasarre B."/>
            <person name="Mckinlay J.B."/>
        </authorList>
    </citation>
    <scope>NUCLEOTIDE SEQUENCE [LARGE SCALE GENOMIC DNA]</scope>
    <source>
        <strain evidence="1 2">DSM 11907</strain>
    </source>
</reference>